<dbReference type="EMBL" id="JBHGCJ010000016">
    <property type="protein sequence ID" value="MFG6111016.1"/>
    <property type="molecule type" value="Genomic_DNA"/>
</dbReference>
<reference evidence="1 2" key="1">
    <citation type="submission" date="2024-09" db="EMBL/GenBank/DDBJ databases">
        <authorList>
            <consortium name="All-Russian atlas of soil microorganisms"/>
            <consortium name="as a basis for the search for new antimicrobial producers and enzymes with unique properties"/>
            <person name="Sokolova E.A."/>
            <person name="Voronina E.N."/>
        </authorList>
    </citation>
    <scope>NUCLEOTIDE SEQUENCE [LARGE SCALE GENOMIC DNA]</scope>
    <source>
        <strain evidence="1 2">AF-22b-331.1</strain>
    </source>
</reference>
<evidence type="ECO:0000313" key="2">
    <source>
        <dbReference type="Proteomes" id="UP001605261"/>
    </source>
</evidence>
<organism evidence="1 2">
    <name type="scientific">Stenotrophomonas nematodicola</name>
    <dbReference type="NCBI Taxonomy" id="2656746"/>
    <lineage>
        <taxon>Bacteria</taxon>
        <taxon>Pseudomonadati</taxon>
        <taxon>Pseudomonadota</taxon>
        <taxon>Gammaproteobacteria</taxon>
        <taxon>Lysobacterales</taxon>
        <taxon>Lysobacteraceae</taxon>
        <taxon>Stenotrophomonas</taxon>
    </lineage>
</organism>
<dbReference type="Proteomes" id="UP001605261">
    <property type="component" value="Unassembled WGS sequence"/>
</dbReference>
<gene>
    <name evidence="1" type="ORF">ACEU0G_000899</name>
</gene>
<comment type="caution">
    <text evidence="1">The sequence shown here is derived from an EMBL/GenBank/DDBJ whole genome shotgun (WGS) entry which is preliminary data.</text>
</comment>
<dbReference type="RefSeq" id="WP_394164433.1">
    <property type="nucleotide sequence ID" value="NZ_JBHGCJ010000016.1"/>
</dbReference>
<sequence>MNERPIPAAALADDHAVEMLRVWIAARGLQCSMKIGLHEASLGIAEERAWGMILADTARQLAEGIAGLRGSADPADALEAIIGHFLAEVGRPASPENGAPVDGSG</sequence>
<dbReference type="InterPro" id="IPR031796">
    <property type="entry name" value="DUF5076"/>
</dbReference>
<name>A0ABW7D1C2_9GAMM</name>
<protein>
    <submittedName>
        <fullName evidence="1">DUF5076 domain-containing protein</fullName>
    </submittedName>
</protein>
<keyword evidence="2" id="KW-1185">Reference proteome</keyword>
<dbReference type="Pfam" id="PF16826">
    <property type="entry name" value="DUF5076"/>
    <property type="match status" value="1"/>
</dbReference>
<dbReference type="Gene3D" id="3.30.2370.10">
    <property type="entry name" value="putative pyruvate dehydrogenase"/>
    <property type="match status" value="1"/>
</dbReference>
<proteinExistence type="predicted"/>
<accession>A0ABW7D1C2</accession>
<evidence type="ECO:0000313" key="1">
    <source>
        <dbReference type="EMBL" id="MFG6111016.1"/>
    </source>
</evidence>